<name>A0A8K0CLA0_IGNLU</name>
<evidence type="ECO:0000313" key="2">
    <source>
        <dbReference type="EMBL" id="KAF2886518.1"/>
    </source>
</evidence>
<accession>A0A8K0CLA0</accession>
<reference evidence="2" key="1">
    <citation type="submission" date="2019-08" db="EMBL/GenBank/DDBJ databases">
        <title>The genome of the North American firefly Photinus pyralis.</title>
        <authorList>
            <consortium name="Photinus pyralis genome working group"/>
            <person name="Fallon T.R."/>
            <person name="Sander Lower S.E."/>
            <person name="Weng J.-K."/>
        </authorList>
    </citation>
    <scope>NUCLEOTIDE SEQUENCE</scope>
    <source>
        <strain evidence="2">TRF0915ILg1</strain>
        <tissue evidence="2">Whole body</tissue>
    </source>
</reference>
<sequence>MSWISDHKPGESGILENLNSNENRLDAEESDADSGHSDHMTDSKQLEVKDELENSLLERKAHDNLVAITEVLDELISKSKENYQDDEYFIVDEMIEPFRGQNKSWIPDTEPGKSRVLENRLDAEESDTESKHSDHPTDPKQSQVEDEHEINVRRRKHNIVIRLPGENAACVKIPLDCWNLFFLNSITKRIVQHANCYLNKLRVNYGQHRDMAGVKKVQHLNVKNLWTSDGSDVECIRSTMSRERFLLPFTSSQV</sequence>
<dbReference type="EMBL" id="VTPC01087433">
    <property type="protein sequence ID" value="KAF2886518.1"/>
    <property type="molecule type" value="Genomic_DNA"/>
</dbReference>
<evidence type="ECO:0000256" key="1">
    <source>
        <dbReference type="SAM" id="MobiDB-lite"/>
    </source>
</evidence>
<protein>
    <submittedName>
        <fullName evidence="2">Uncharacterized protein</fullName>
    </submittedName>
</protein>
<organism evidence="2 3">
    <name type="scientific">Ignelater luminosus</name>
    <name type="common">Cucubano</name>
    <name type="synonym">Pyrophorus luminosus</name>
    <dbReference type="NCBI Taxonomy" id="2038154"/>
    <lineage>
        <taxon>Eukaryota</taxon>
        <taxon>Metazoa</taxon>
        <taxon>Ecdysozoa</taxon>
        <taxon>Arthropoda</taxon>
        <taxon>Hexapoda</taxon>
        <taxon>Insecta</taxon>
        <taxon>Pterygota</taxon>
        <taxon>Neoptera</taxon>
        <taxon>Endopterygota</taxon>
        <taxon>Coleoptera</taxon>
        <taxon>Polyphaga</taxon>
        <taxon>Elateriformia</taxon>
        <taxon>Elateroidea</taxon>
        <taxon>Elateridae</taxon>
        <taxon>Agrypninae</taxon>
        <taxon>Pyrophorini</taxon>
        <taxon>Ignelater</taxon>
    </lineage>
</organism>
<gene>
    <name evidence="2" type="ORF">ILUMI_19657</name>
</gene>
<dbReference type="Proteomes" id="UP000801492">
    <property type="component" value="Unassembled WGS sequence"/>
</dbReference>
<feature type="compositionally biased region" description="Basic and acidic residues" evidence="1">
    <location>
        <begin position="110"/>
        <end position="149"/>
    </location>
</feature>
<keyword evidence="3" id="KW-1185">Reference proteome</keyword>
<feature type="compositionally biased region" description="Basic and acidic residues" evidence="1">
    <location>
        <begin position="1"/>
        <end position="10"/>
    </location>
</feature>
<dbReference type="OrthoDB" id="6779804at2759"/>
<comment type="caution">
    <text evidence="2">The sequence shown here is derived from an EMBL/GenBank/DDBJ whole genome shotgun (WGS) entry which is preliminary data.</text>
</comment>
<evidence type="ECO:0000313" key="3">
    <source>
        <dbReference type="Proteomes" id="UP000801492"/>
    </source>
</evidence>
<feature type="compositionally biased region" description="Basic and acidic residues" evidence="1">
    <location>
        <begin position="23"/>
        <end position="50"/>
    </location>
</feature>
<dbReference type="AlphaFoldDB" id="A0A8K0CLA0"/>
<feature type="region of interest" description="Disordered" evidence="1">
    <location>
        <begin position="101"/>
        <end position="149"/>
    </location>
</feature>
<feature type="region of interest" description="Disordered" evidence="1">
    <location>
        <begin position="1"/>
        <end position="50"/>
    </location>
</feature>
<proteinExistence type="predicted"/>